<proteinExistence type="predicted"/>
<evidence type="ECO:0000313" key="2">
    <source>
        <dbReference type="Proteomes" id="UP000321518"/>
    </source>
</evidence>
<organism evidence="1 2">
    <name type="scientific">Rhodotorula toruloides</name>
    <name type="common">Yeast</name>
    <name type="synonym">Rhodosporidium toruloides</name>
    <dbReference type="NCBI Taxonomy" id="5286"/>
    <lineage>
        <taxon>Eukaryota</taxon>
        <taxon>Fungi</taxon>
        <taxon>Dikarya</taxon>
        <taxon>Basidiomycota</taxon>
        <taxon>Pucciniomycotina</taxon>
        <taxon>Microbotryomycetes</taxon>
        <taxon>Sporidiobolales</taxon>
        <taxon>Sporidiobolaceae</taxon>
        <taxon>Rhodotorula</taxon>
    </lineage>
</organism>
<dbReference type="Proteomes" id="UP000321518">
    <property type="component" value="Unassembled WGS sequence"/>
</dbReference>
<comment type="caution">
    <text evidence="1">The sequence shown here is derived from an EMBL/GenBank/DDBJ whole genome shotgun (WGS) entry which is preliminary data.</text>
</comment>
<evidence type="ECO:0000313" key="1">
    <source>
        <dbReference type="EMBL" id="GEM07084.1"/>
    </source>
</evidence>
<dbReference type="EMBL" id="BJWK01000002">
    <property type="protein sequence ID" value="GEM07084.1"/>
    <property type="molecule type" value="Genomic_DNA"/>
</dbReference>
<reference evidence="1 2" key="1">
    <citation type="submission" date="2019-07" db="EMBL/GenBank/DDBJ databases">
        <title>Rhodotorula toruloides NBRC10032 genome sequencing.</title>
        <authorList>
            <person name="Shida Y."/>
            <person name="Takaku H."/>
            <person name="Ogasawara W."/>
            <person name="Mori K."/>
        </authorList>
    </citation>
    <scope>NUCLEOTIDE SEQUENCE [LARGE SCALE GENOMIC DNA]</scope>
    <source>
        <strain evidence="1 2">NBRC10032</strain>
    </source>
</reference>
<sequence length="274" mass="29843">MFSSLTAFLAPSVSHDTRLAWTEHGGRLAKYDELVKEESPEHAIDYWIGSHGQADELVDRLRVLGIKTPLMRVVPATPPTNAAPPVTPTRRSTLLRFEPLQALSAMPEDSSLSRASAGHSRMSTVDSDVAVELYLLGPPVSTGLGPQATDMPRLDELQASAAPRVAPVQIQQPEDARPDAFFAFEGSPSPQPASRPLHPLEDLHERLTAGMTALDGVPTLPAGIVFAASSHSHDEDRLCLDERPQQDFKVLKHAQDVFRVSRRDRSVREIGGSD</sequence>
<protein>
    <submittedName>
        <fullName evidence="1">BRCT domain containing protein</fullName>
    </submittedName>
</protein>
<gene>
    <name evidence="1" type="ORF">Rt10032_c02g1101</name>
</gene>
<dbReference type="OrthoDB" id="2527454at2759"/>
<dbReference type="AlphaFoldDB" id="A0A511KCF8"/>
<accession>A0A511KCF8</accession>
<name>A0A511KCF8_RHOTO</name>